<reference evidence="3" key="1">
    <citation type="submission" date="2016-10" db="EMBL/GenBank/DDBJ databases">
        <authorList>
            <person name="Varghese N."/>
            <person name="Submissions S."/>
        </authorList>
    </citation>
    <scope>NUCLEOTIDE SEQUENCE [LARGE SCALE GENOMIC DNA]</scope>
    <source>
        <strain evidence="3">DUS833</strain>
    </source>
</reference>
<feature type="compositionally biased region" description="Low complexity" evidence="1">
    <location>
        <begin position="154"/>
        <end position="167"/>
    </location>
</feature>
<dbReference type="AlphaFoldDB" id="A0A1H1JS17"/>
<evidence type="ECO:0000313" key="3">
    <source>
        <dbReference type="Proteomes" id="UP000199365"/>
    </source>
</evidence>
<feature type="region of interest" description="Disordered" evidence="1">
    <location>
        <begin position="125"/>
        <end position="174"/>
    </location>
</feature>
<dbReference type="STRING" id="157910.SAMN05445850_5549"/>
<evidence type="ECO:0000313" key="2">
    <source>
        <dbReference type="EMBL" id="SDR52811.1"/>
    </source>
</evidence>
<dbReference type="EMBL" id="FNKX01000002">
    <property type="protein sequence ID" value="SDR52811.1"/>
    <property type="molecule type" value="Genomic_DNA"/>
</dbReference>
<dbReference type="Pfam" id="PF13730">
    <property type="entry name" value="HTH_36"/>
    <property type="match status" value="1"/>
</dbReference>
<dbReference type="RefSeq" id="WP_167368740.1">
    <property type="nucleotide sequence ID" value="NZ_FNKX01000002.1"/>
</dbReference>
<keyword evidence="3" id="KW-1185">Reference proteome</keyword>
<name>A0A1H1JS17_9BURK</name>
<proteinExistence type="predicted"/>
<organism evidence="2 3">
    <name type="scientific">Paraburkholderia tuberum</name>
    <dbReference type="NCBI Taxonomy" id="157910"/>
    <lineage>
        <taxon>Bacteria</taxon>
        <taxon>Pseudomonadati</taxon>
        <taxon>Pseudomonadota</taxon>
        <taxon>Betaproteobacteria</taxon>
        <taxon>Burkholderiales</taxon>
        <taxon>Burkholderiaceae</taxon>
        <taxon>Paraburkholderia</taxon>
    </lineage>
</organism>
<protein>
    <submittedName>
        <fullName evidence="2">Helix-turn-helix domain-containing protein</fullName>
    </submittedName>
</protein>
<accession>A0A1H1JS17</accession>
<evidence type="ECO:0000256" key="1">
    <source>
        <dbReference type="SAM" id="MobiDB-lite"/>
    </source>
</evidence>
<gene>
    <name evidence="2" type="ORF">SAMN05445850_5549</name>
</gene>
<dbReference type="Proteomes" id="UP000199365">
    <property type="component" value="Unassembled WGS sequence"/>
</dbReference>
<sequence length="381" mass="41351">MKPWTWRHAIIKSQLPSTTRHVLLTLACHLNELGEDCFPSTELLAEETGLSERSVCTHLAVAADQGWFATKKHGYAGKKWKRHEYFPQIPDGFVLPSKDDKGTEGRSVPRAKKVIHKALNDVQCQIDTGTEGRSVPQDEGTEPNDTKALNDVQSSSSVNPTKKSSSNAHEALPVDNSNAESLLLLSNEEPDKPPAGKMHPGGDPPLTLDQSVLLGVLRELEESHGKGGGIPLAKIRSHLAAWAARSVKPDELRDAYRRAVAARARDNDGRPVNAGFLARFVDEVLAPAATPGAGDADSGAPWYESTDTAVIEARGAELGVRARKHEEAIGAYRVLVVAASREKAAIAFVLADARKFNDERLYQFARTQFGDALMPVDDYAS</sequence>